<feature type="transmembrane region" description="Helical" evidence="1">
    <location>
        <begin position="55"/>
        <end position="77"/>
    </location>
</feature>
<sequence length="661" mass="72746">MVPEQPSRLYWVRSLVLIFIPSIVTAYFGVIWIHLLQNSVHDEAAQYRTYSGSLIFYSWFIIGVFGLSWAKFGLVGIEASMLRSRFWGAPNLVVLLMHSNSTWSSPSGWVNAIINREFHRLWCLLAFLSLLPFIALPLSGLVFEISDGYISTSDAPLVIGRNISTFNRRYDAITARTYASSAPALAAWLTASAPVIPGIGILFTSESIDRSKHSSFERLPNSLSLTEPMPDLFLTPQPDKPVSGKAWGLRIKYNCSTVQSVSQFTILSQKSASSVTSNGEDNAIRLRTPSGDTIALWSSLNTVDSAGINFHNTQAYFEVGTRAPLLLPNETDYYDGYNHEFEADEGDASQVFEYAMWQLRVDTLADNSRERFNNTVEPSIEGIGSPIVKRDNGTYVLNDTFFTIEEGIIESGFLNKTIGAPIFTLSDLIRGSSFGRLLDVAPPIGVRCVSSSDLGTAELDGITSTFRSFQRSSPELDTSNFFTGALRFGRTTQYMLDGQYFQHYQSGGLPGAVPGRIEESRRFEQFVDQDSLLRSVNLAYALDASNLMFDSTSNFKGWTEPGLTASREGRILTVASLIPGAAVGHLVLALFCVWAALSAGLGLWYGFRRRPADRLDGYVMLRKGADMAADLTENNDFMGGKPYHDSGTLAALPGNVLGAKN</sequence>
<proteinExistence type="predicted"/>
<dbReference type="AlphaFoldDB" id="A0A8K0SJD9"/>
<keyword evidence="3" id="KW-1185">Reference proteome</keyword>
<evidence type="ECO:0000313" key="2">
    <source>
        <dbReference type="EMBL" id="KAH7304752.1"/>
    </source>
</evidence>
<evidence type="ECO:0000256" key="1">
    <source>
        <dbReference type="SAM" id="Phobius"/>
    </source>
</evidence>
<feature type="transmembrane region" description="Helical" evidence="1">
    <location>
        <begin position="121"/>
        <end position="143"/>
    </location>
</feature>
<keyword evidence="1" id="KW-1133">Transmembrane helix</keyword>
<reference evidence="2" key="1">
    <citation type="journal article" date="2021" name="Nat. Commun.">
        <title>Genetic determinants of endophytism in the Arabidopsis root mycobiome.</title>
        <authorList>
            <person name="Mesny F."/>
            <person name="Miyauchi S."/>
            <person name="Thiergart T."/>
            <person name="Pickel B."/>
            <person name="Atanasova L."/>
            <person name="Karlsson M."/>
            <person name="Huettel B."/>
            <person name="Barry K.W."/>
            <person name="Haridas S."/>
            <person name="Chen C."/>
            <person name="Bauer D."/>
            <person name="Andreopoulos W."/>
            <person name="Pangilinan J."/>
            <person name="LaButti K."/>
            <person name="Riley R."/>
            <person name="Lipzen A."/>
            <person name="Clum A."/>
            <person name="Drula E."/>
            <person name="Henrissat B."/>
            <person name="Kohler A."/>
            <person name="Grigoriev I.V."/>
            <person name="Martin F.M."/>
            <person name="Hacquard S."/>
        </authorList>
    </citation>
    <scope>NUCLEOTIDE SEQUENCE</scope>
    <source>
        <strain evidence="2">MPI-CAGE-CH-0235</strain>
    </source>
</reference>
<keyword evidence="1" id="KW-0472">Membrane</keyword>
<protein>
    <submittedName>
        <fullName evidence="2">Uncharacterized protein</fullName>
    </submittedName>
</protein>
<dbReference type="EMBL" id="JAGPNK010000021">
    <property type="protein sequence ID" value="KAH7304752.1"/>
    <property type="molecule type" value="Genomic_DNA"/>
</dbReference>
<dbReference type="OrthoDB" id="5287717at2759"/>
<comment type="caution">
    <text evidence="2">The sequence shown here is derived from an EMBL/GenBank/DDBJ whole genome shotgun (WGS) entry which is preliminary data.</text>
</comment>
<name>A0A8K0SJD9_9HYPO</name>
<evidence type="ECO:0000313" key="3">
    <source>
        <dbReference type="Proteomes" id="UP000813444"/>
    </source>
</evidence>
<gene>
    <name evidence="2" type="ORF">B0I35DRAFT_362799</name>
</gene>
<accession>A0A8K0SJD9</accession>
<feature type="transmembrane region" description="Helical" evidence="1">
    <location>
        <begin position="12"/>
        <end position="35"/>
    </location>
</feature>
<feature type="transmembrane region" description="Helical" evidence="1">
    <location>
        <begin position="586"/>
        <end position="607"/>
    </location>
</feature>
<organism evidence="2 3">
    <name type="scientific">Stachybotrys elegans</name>
    <dbReference type="NCBI Taxonomy" id="80388"/>
    <lineage>
        <taxon>Eukaryota</taxon>
        <taxon>Fungi</taxon>
        <taxon>Dikarya</taxon>
        <taxon>Ascomycota</taxon>
        <taxon>Pezizomycotina</taxon>
        <taxon>Sordariomycetes</taxon>
        <taxon>Hypocreomycetidae</taxon>
        <taxon>Hypocreales</taxon>
        <taxon>Stachybotryaceae</taxon>
        <taxon>Stachybotrys</taxon>
    </lineage>
</organism>
<keyword evidence="1" id="KW-0812">Transmembrane</keyword>
<dbReference type="Proteomes" id="UP000813444">
    <property type="component" value="Unassembled WGS sequence"/>
</dbReference>